<keyword evidence="1" id="KW-0472">Membrane</keyword>
<feature type="domain" description="Beta-lactamase-related" evidence="2">
    <location>
        <begin position="158"/>
        <end position="420"/>
    </location>
</feature>
<dbReference type="RefSeq" id="WP_238807743.1">
    <property type="nucleotide sequence ID" value="NZ_CAKLPY010000002.1"/>
</dbReference>
<dbReference type="SUPFAM" id="SSF56601">
    <property type="entry name" value="beta-lactamase/transpeptidase-like"/>
    <property type="match status" value="1"/>
</dbReference>
<keyword evidence="4" id="KW-1185">Reference proteome</keyword>
<proteinExistence type="predicted"/>
<dbReference type="InterPro" id="IPR012338">
    <property type="entry name" value="Beta-lactam/transpept-like"/>
</dbReference>
<organism evidence="3 4">
    <name type="scientific">Emticicia aquatica</name>
    <dbReference type="NCBI Taxonomy" id="1681835"/>
    <lineage>
        <taxon>Bacteria</taxon>
        <taxon>Pseudomonadati</taxon>
        <taxon>Bacteroidota</taxon>
        <taxon>Cytophagia</taxon>
        <taxon>Cytophagales</taxon>
        <taxon>Leadbetterellaceae</taxon>
        <taxon>Emticicia</taxon>
    </lineage>
</organism>
<evidence type="ECO:0000313" key="3">
    <source>
        <dbReference type="EMBL" id="CAH0997159.1"/>
    </source>
</evidence>
<dbReference type="Gene3D" id="3.40.710.10">
    <property type="entry name" value="DD-peptidase/beta-lactamase superfamily"/>
    <property type="match status" value="1"/>
</dbReference>
<dbReference type="PANTHER" id="PTHR43283:SF7">
    <property type="entry name" value="BETA-LACTAMASE-RELATED DOMAIN-CONTAINING PROTEIN"/>
    <property type="match status" value="1"/>
</dbReference>
<dbReference type="InterPro" id="IPR050789">
    <property type="entry name" value="Diverse_Enzym_Activities"/>
</dbReference>
<name>A0ABN8F186_9BACT</name>
<evidence type="ECO:0000256" key="1">
    <source>
        <dbReference type="SAM" id="Phobius"/>
    </source>
</evidence>
<dbReference type="Proteomes" id="UP000837932">
    <property type="component" value="Unassembled WGS sequence"/>
</dbReference>
<dbReference type="PANTHER" id="PTHR43283">
    <property type="entry name" value="BETA-LACTAMASE-RELATED"/>
    <property type="match status" value="1"/>
</dbReference>
<keyword evidence="1" id="KW-1133">Transmembrane helix</keyword>
<dbReference type="InterPro" id="IPR001466">
    <property type="entry name" value="Beta-lactam-related"/>
</dbReference>
<dbReference type="Pfam" id="PF00144">
    <property type="entry name" value="Beta-lactamase"/>
    <property type="match status" value="1"/>
</dbReference>
<protein>
    <recommendedName>
        <fullName evidence="2">Beta-lactamase-related domain-containing protein</fullName>
    </recommendedName>
</protein>
<sequence length="442" mass="49239">MSNTRKIIYVIVIAVLLGLIYVGNYAIQYAYIGSSYDTKTVCSCMFVSGRKLENIKAEDLYAVPFATINVDEANKTVTSNIYGFAETKAIYRTGLGCTLVNELSEEDIRKQPSVPSADTLTEILSLETKLPSNIDETTLQKTIDEAFIENDPKNIIRTRAVVVLQNGKLIAEKYAPNITFQTPLLGWSMTKSVTNAMIALLVKDGKLDIKKAAPIEEWKNDERKKITIDHLLRMSSGLDFEENYASPSDATQMLFRKKGAGAYALLSKAAAEPDKIWSYSSGTSNILQEIIRRQFTSHADYLAFPHQRLFHKIGMKSAVIEPDASGTYVGSSFMFATARDWAKFGQLYLQDGVWNGERILPEGWVRYSSTETPHADGKYAAQFWLDHQDKSFPQDAFMAVGFEGQYVTIIPSKQLVIVRLGCTPNDNFNHSALVKGIVAAVK</sequence>
<gene>
    <name evidence="3" type="ORF">EMA8858_03296</name>
</gene>
<dbReference type="EMBL" id="CAKLPY010000002">
    <property type="protein sequence ID" value="CAH0997159.1"/>
    <property type="molecule type" value="Genomic_DNA"/>
</dbReference>
<feature type="transmembrane region" description="Helical" evidence="1">
    <location>
        <begin position="7"/>
        <end position="27"/>
    </location>
</feature>
<comment type="caution">
    <text evidence="3">The sequence shown here is derived from an EMBL/GenBank/DDBJ whole genome shotgun (WGS) entry which is preliminary data.</text>
</comment>
<keyword evidence="1" id="KW-0812">Transmembrane</keyword>
<evidence type="ECO:0000259" key="2">
    <source>
        <dbReference type="Pfam" id="PF00144"/>
    </source>
</evidence>
<reference evidence="3" key="1">
    <citation type="submission" date="2021-12" db="EMBL/GenBank/DDBJ databases">
        <authorList>
            <person name="Rodrigo-Torres L."/>
            <person name="Arahal R. D."/>
            <person name="Lucena T."/>
        </authorList>
    </citation>
    <scope>NUCLEOTIDE SEQUENCE</scope>
    <source>
        <strain evidence="3">CECT 8858</strain>
    </source>
</reference>
<accession>A0ABN8F186</accession>
<evidence type="ECO:0000313" key="4">
    <source>
        <dbReference type="Proteomes" id="UP000837932"/>
    </source>
</evidence>